<accession>A0ABP5V116</accession>
<dbReference type="EMBL" id="BAAATJ010000005">
    <property type="protein sequence ID" value="GAA2392143.1"/>
    <property type="molecule type" value="Genomic_DNA"/>
</dbReference>
<organism evidence="5 6">
    <name type="scientific">Streptomyces glaucosporus</name>
    <dbReference type="NCBI Taxonomy" id="284044"/>
    <lineage>
        <taxon>Bacteria</taxon>
        <taxon>Bacillati</taxon>
        <taxon>Actinomycetota</taxon>
        <taxon>Actinomycetes</taxon>
        <taxon>Kitasatosporales</taxon>
        <taxon>Streptomycetaceae</taxon>
        <taxon>Streptomyces</taxon>
    </lineage>
</organism>
<keyword evidence="2" id="KW-0012">Acyltransferase</keyword>
<keyword evidence="6" id="KW-1185">Reference proteome</keyword>
<proteinExistence type="inferred from homology"/>
<evidence type="ECO:0000313" key="6">
    <source>
        <dbReference type="Proteomes" id="UP001500058"/>
    </source>
</evidence>
<comment type="pathway">
    <text evidence="2">Amino-acid biosynthesis; L-methionine biosynthesis via de novo pathway; O-acetyl-L-homoserine from L-homoserine: step 1/1.</text>
</comment>
<dbReference type="InterPro" id="IPR008220">
    <property type="entry name" value="HAT_MetX-like"/>
</dbReference>
<dbReference type="NCBIfam" id="NF001209">
    <property type="entry name" value="PRK00175.1"/>
    <property type="match status" value="1"/>
</dbReference>
<dbReference type="PANTHER" id="PTHR32268:SF11">
    <property type="entry name" value="HOMOSERINE O-ACETYLTRANSFERASE"/>
    <property type="match status" value="1"/>
</dbReference>
<feature type="region of interest" description="Disordered" evidence="3">
    <location>
        <begin position="276"/>
        <end position="295"/>
    </location>
</feature>
<reference evidence="6" key="1">
    <citation type="journal article" date="2019" name="Int. J. Syst. Evol. Microbiol.">
        <title>The Global Catalogue of Microorganisms (GCM) 10K type strain sequencing project: providing services to taxonomists for standard genome sequencing and annotation.</title>
        <authorList>
            <consortium name="The Broad Institute Genomics Platform"/>
            <consortium name="The Broad Institute Genome Sequencing Center for Infectious Disease"/>
            <person name="Wu L."/>
            <person name="Ma J."/>
        </authorList>
    </citation>
    <scope>NUCLEOTIDE SEQUENCE [LARGE SCALE GENOMIC DNA]</scope>
    <source>
        <strain evidence="6">JCM 6921</strain>
    </source>
</reference>
<evidence type="ECO:0000256" key="2">
    <source>
        <dbReference type="HAMAP-Rule" id="MF_00296"/>
    </source>
</evidence>
<keyword evidence="2" id="KW-0963">Cytoplasm</keyword>
<keyword evidence="1 2" id="KW-0808">Transferase</keyword>
<dbReference type="HAMAP" id="MF_00296">
    <property type="entry name" value="MetX_acyltransf"/>
    <property type="match status" value="1"/>
</dbReference>
<comment type="catalytic activity">
    <reaction evidence="2">
        <text>L-homoserine + acetyl-CoA = O-acetyl-L-homoserine + CoA</text>
        <dbReference type="Rhea" id="RHEA:13701"/>
        <dbReference type="ChEBI" id="CHEBI:57287"/>
        <dbReference type="ChEBI" id="CHEBI:57288"/>
        <dbReference type="ChEBI" id="CHEBI:57476"/>
        <dbReference type="ChEBI" id="CHEBI:57716"/>
        <dbReference type="EC" id="2.3.1.31"/>
    </reaction>
</comment>
<feature type="binding site" evidence="2">
    <location>
        <position position="262"/>
    </location>
    <ligand>
        <name>substrate</name>
    </ligand>
</feature>
<feature type="region of interest" description="Disordered" evidence="3">
    <location>
        <begin position="1"/>
        <end position="54"/>
    </location>
</feature>
<dbReference type="InterPro" id="IPR029058">
    <property type="entry name" value="AB_hydrolase_fold"/>
</dbReference>
<comment type="similarity">
    <text evidence="2">Belongs to the AB hydrolase superfamily. MetX family.</text>
</comment>
<comment type="subunit">
    <text evidence="2">Homodimer.</text>
</comment>
<sequence length="414" mass="43625">MTDARTTGRTVTGPRPTPLPGPSAPAGGRPTGPPPATGAWQEGDPPGNRRWADLPHALPLESGELLPGVRVAYETWGRLAPGGDNAVLVLHALTGDSHAAGPAGPGHPTPGWWDALIGPGRPLDTDRFFVVAPNVLGGCQGTTGPASRRPDGRRWASRFPRLTVRDQVAAEVALAESLGIDRWALVVGGSMGGMRALEWAASHPDRVSRLLLLASPAASSAEQIAWASVQLHAIRSDPAWRGGEYHDAGPGGGPHRGLGVARRIAQVTYRSEAEFQERFGRRPQPGEDPRSGGRYGVESYLDHHADKLVRRFDAGSYVVLTEAMNGHDVGRGRGGTASALRRVTMPTLVAGVDTDRLYPLWQQEELAAGIPGADAVRIVESPCGHDAFLVETGQVGALVGELLGEPAGARRRPG</sequence>
<comment type="caution">
    <text evidence="5">The sequence shown here is derived from an EMBL/GenBank/DDBJ whole genome shotgun (WGS) entry which is preliminary data.</text>
</comment>
<comment type="function">
    <text evidence="2">Transfers an acetyl group from acetyl-CoA to L-homoserine, forming acetyl-L-homoserine.</text>
</comment>
<feature type="active site" evidence="2">
    <location>
        <position position="355"/>
    </location>
</feature>
<dbReference type="Gene3D" id="3.40.50.1820">
    <property type="entry name" value="alpha/beta hydrolase"/>
    <property type="match status" value="1"/>
</dbReference>
<dbReference type="PIRSF" id="PIRSF000443">
    <property type="entry name" value="Homoser_Ac_trans"/>
    <property type="match status" value="1"/>
</dbReference>
<evidence type="ECO:0000313" key="5">
    <source>
        <dbReference type="EMBL" id="GAA2392143.1"/>
    </source>
</evidence>
<feature type="active site" evidence="2">
    <location>
        <position position="385"/>
    </location>
</feature>
<dbReference type="Proteomes" id="UP001500058">
    <property type="component" value="Unassembled WGS sequence"/>
</dbReference>
<keyword evidence="2" id="KW-0486">Methionine biosynthesis</keyword>
<feature type="active site" description="Nucleophile" evidence="2">
    <location>
        <position position="190"/>
    </location>
</feature>
<name>A0ABP5V116_9ACTN</name>
<comment type="subcellular location">
    <subcellularLocation>
        <location evidence="2">Cytoplasm</location>
    </subcellularLocation>
</comment>
<gene>
    <name evidence="2" type="primary">metXA</name>
    <name evidence="5" type="ORF">GCM10010420_15650</name>
</gene>
<feature type="domain" description="AB hydrolase-1" evidence="4">
    <location>
        <begin position="85"/>
        <end position="391"/>
    </location>
</feature>
<dbReference type="EC" id="2.3.1.31" evidence="2"/>
<protein>
    <recommendedName>
        <fullName evidence="2">Homoserine O-acetyltransferase</fullName>
        <shortName evidence="2">HAT</shortName>
        <ecNumber evidence="2">2.3.1.31</ecNumber>
    </recommendedName>
    <alternativeName>
        <fullName evidence="2">Homoserine transacetylase</fullName>
        <shortName evidence="2">HTA</shortName>
    </alternativeName>
</protein>
<dbReference type="NCBIfam" id="TIGR01392">
    <property type="entry name" value="homoserO_Ac_trn"/>
    <property type="match status" value="1"/>
</dbReference>
<feature type="compositionally biased region" description="Basic and acidic residues" evidence="3">
    <location>
        <begin position="276"/>
        <end position="291"/>
    </location>
</feature>
<keyword evidence="2" id="KW-0028">Amino-acid biosynthesis</keyword>
<dbReference type="SUPFAM" id="SSF53474">
    <property type="entry name" value="alpha/beta-Hydrolases"/>
    <property type="match status" value="1"/>
</dbReference>
<dbReference type="InterPro" id="IPR000073">
    <property type="entry name" value="AB_hydrolase_1"/>
</dbReference>
<dbReference type="PRINTS" id="PR00111">
    <property type="entry name" value="ABHYDROLASE"/>
</dbReference>
<evidence type="ECO:0000256" key="3">
    <source>
        <dbReference type="SAM" id="MobiDB-lite"/>
    </source>
</evidence>
<feature type="compositionally biased region" description="Low complexity" evidence="3">
    <location>
        <begin position="1"/>
        <end position="14"/>
    </location>
</feature>
<evidence type="ECO:0000256" key="1">
    <source>
        <dbReference type="ARBA" id="ARBA00022679"/>
    </source>
</evidence>
<comment type="caution">
    <text evidence="2">Lacks conserved residue(s) required for the propagation of feature annotation.</text>
</comment>
<evidence type="ECO:0000259" key="4">
    <source>
        <dbReference type="Pfam" id="PF00561"/>
    </source>
</evidence>
<dbReference type="Pfam" id="PF00561">
    <property type="entry name" value="Abhydrolase_1"/>
    <property type="match status" value="1"/>
</dbReference>
<dbReference type="PANTHER" id="PTHR32268">
    <property type="entry name" value="HOMOSERINE O-ACETYLTRANSFERASE"/>
    <property type="match status" value="1"/>
</dbReference>
<feature type="binding site" evidence="2">
    <location>
        <position position="386"/>
    </location>
    <ligand>
        <name>substrate</name>
    </ligand>
</feature>